<dbReference type="AlphaFoldDB" id="K0K3E1"/>
<feature type="region of interest" description="Disordered" evidence="1">
    <location>
        <begin position="1"/>
        <end position="29"/>
    </location>
</feature>
<organism evidence="2 3">
    <name type="scientific">Saccharothrix espanaensis (strain ATCC 51144 / DSM 44229 / JCM 9112 / NBRC 15066 / NRRL 15764)</name>
    <dbReference type="NCBI Taxonomy" id="1179773"/>
    <lineage>
        <taxon>Bacteria</taxon>
        <taxon>Bacillati</taxon>
        <taxon>Actinomycetota</taxon>
        <taxon>Actinomycetes</taxon>
        <taxon>Pseudonocardiales</taxon>
        <taxon>Pseudonocardiaceae</taxon>
        <taxon>Saccharothrix</taxon>
    </lineage>
</organism>
<reference evidence="2 3" key="1">
    <citation type="journal article" date="2012" name="BMC Genomics">
        <title>Complete genome sequence of Saccharothrix espanaensis DSM 44229T and comparison to the other completely sequenced Pseudonocardiaceae.</title>
        <authorList>
            <person name="Strobel T."/>
            <person name="Al-Dilaimi A."/>
            <person name="Blom J."/>
            <person name="Gessner A."/>
            <person name="Kalinowski J."/>
            <person name="Luzhetska M."/>
            <person name="Puhler A."/>
            <person name="Szczepanowski R."/>
            <person name="Bechthold A."/>
            <person name="Ruckert C."/>
        </authorList>
    </citation>
    <scope>NUCLEOTIDE SEQUENCE [LARGE SCALE GENOMIC DNA]</scope>
    <source>
        <strain evidence="3">ATCC 51144 / DSM 44229 / JCM 9112 / NBRC 15066 / NRRL 15764</strain>
    </source>
</reference>
<dbReference type="Proteomes" id="UP000006281">
    <property type="component" value="Chromosome"/>
</dbReference>
<protein>
    <submittedName>
        <fullName evidence="2">Uncharacterized protein</fullName>
    </submittedName>
</protein>
<evidence type="ECO:0000256" key="1">
    <source>
        <dbReference type="SAM" id="MobiDB-lite"/>
    </source>
</evidence>
<keyword evidence="3" id="KW-1185">Reference proteome</keyword>
<dbReference type="PATRIC" id="fig|1179773.3.peg.5618"/>
<evidence type="ECO:0000313" key="2">
    <source>
        <dbReference type="EMBL" id="CCH32836.1"/>
    </source>
</evidence>
<proteinExistence type="predicted"/>
<gene>
    <name evidence="2" type="ordered locus">BN6_55760</name>
</gene>
<evidence type="ECO:0000313" key="3">
    <source>
        <dbReference type="Proteomes" id="UP000006281"/>
    </source>
</evidence>
<dbReference type="EMBL" id="HE804045">
    <property type="protein sequence ID" value="CCH32836.1"/>
    <property type="molecule type" value="Genomic_DNA"/>
</dbReference>
<name>K0K3E1_SACES</name>
<accession>K0K3E1</accession>
<feature type="compositionally biased region" description="Basic residues" evidence="1">
    <location>
        <begin position="1"/>
        <end position="18"/>
    </location>
</feature>
<sequence>MAEPHRRHRHNPEHHRSKAGSGLASRAVKPLADKGNFGRKYSAASRAHAETVLRAFYNFHLEAGGWPIINPFRWTVPGGRCGATPTTTR</sequence>
<dbReference type="KEGG" id="sesp:BN6_55760"/>
<dbReference type="HOGENOM" id="CLU_2452811_0_0_11"/>